<keyword evidence="5" id="KW-1185">Reference proteome</keyword>
<dbReference type="InterPro" id="IPR001633">
    <property type="entry name" value="EAL_dom"/>
</dbReference>
<dbReference type="InterPro" id="IPR035919">
    <property type="entry name" value="EAL_sf"/>
</dbReference>
<comment type="caution">
    <text evidence="4">The sequence shown here is derived from an EMBL/GenBank/DDBJ whole genome shotgun (WGS) entry which is preliminary data.</text>
</comment>
<sequence length="509" mass="55074">MRRLLDLSDLRHLLVKGLSGPQMLAFLPAMCLAAYWGGGEVLLVLCALGTPLVYAVVGGFGRWSGPLELDHLRGPSLDRVAQDFLEIARHNGQTTACFQIALPDLDQIEHHFGPDSAQEARDLIASRLRTSLRGSDYVFDAGDTRFTVLIAPGFRLRLDNLLDLGKRLRDSAETPLSIAGTTQTLTTCIGIASSLNFGRNVTAETWLGSASEALEDAVLTGTSATRLWSDRLSRKHQSRHALQHDIVTALDTGCIQAFYQPQVNARSGAVTGMEAFARWDHPTRGLLTAAEFLQAMRERQQMARLGRTMFLQAVTALQAWDDAGLDVGTVSINLSDEDLRDPDLSNRIAGDLDRCGLPAHRVVFDIPEHVIAPGTDDVIRRNIGAIAGIGCGIDLEGFGTGGCSVIAVQQVPVTRLKLDKSLVHGVAASEDRMRALHAILAVSERLGLPALATGVETIEEHGVLRDQGCSFAQGFLFAPPASATDTTLWLTERQGLQDNPSGLQLRRVK</sequence>
<evidence type="ECO:0000313" key="5">
    <source>
        <dbReference type="Proteomes" id="UP000645462"/>
    </source>
</evidence>
<dbReference type="SUPFAM" id="SSF141868">
    <property type="entry name" value="EAL domain-like"/>
    <property type="match status" value="1"/>
</dbReference>
<evidence type="ECO:0000313" key="4">
    <source>
        <dbReference type="EMBL" id="GGC06860.1"/>
    </source>
</evidence>
<dbReference type="InterPro" id="IPR043128">
    <property type="entry name" value="Rev_trsase/Diguanyl_cyclase"/>
</dbReference>
<proteinExistence type="predicted"/>
<dbReference type="Proteomes" id="UP000645462">
    <property type="component" value="Unassembled WGS sequence"/>
</dbReference>
<dbReference type="CDD" id="cd01948">
    <property type="entry name" value="EAL"/>
    <property type="match status" value="1"/>
</dbReference>
<dbReference type="PROSITE" id="PS50887">
    <property type="entry name" value="GGDEF"/>
    <property type="match status" value="1"/>
</dbReference>
<dbReference type="Gene3D" id="3.30.70.270">
    <property type="match status" value="1"/>
</dbReference>
<dbReference type="SMART" id="SM00267">
    <property type="entry name" value="GGDEF"/>
    <property type="match status" value="1"/>
</dbReference>
<dbReference type="PROSITE" id="PS50883">
    <property type="entry name" value="EAL"/>
    <property type="match status" value="1"/>
</dbReference>
<dbReference type="PANTHER" id="PTHR33121:SF70">
    <property type="entry name" value="SIGNALING PROTEIN YKOW"/>
    <property type="match status" value="1"/>
</dbReference>
<name>A0ABQ1KRE6_9RHOB</name>
<dbReference type="PANTHER" id="PTHR33121">
    <property type="entry name" value="CYCLIC DI-GMP PHOSPHODIESTERASE PDEF"/>
    <property type="match status" value="1"/>
</dbReference>
<reference evidence="5" key="1">
    <citation type="journal article" date="2019" name="Int. J. Syst. Evol. Microbiol.">
        <title>The Global Catalogue of Microorganisms (GCM) 10K type strain sequencing project: providing services to taxonomists for standard genome sequencing and annotation.</title>
        <authorList>
            <consortium name="The Broad Institute Genomics Platform"/>
            <consortium name="The Broad Institute Genome Sequencing Center for Infectious Disease"/>
            <person name="Wu L."/>
            <person name="Ma J."/>
        </authorList>
    </citation>
    <scope>NUCLEOTIDE SEQUENCE [LARGE SCALE GENOMIC DNA]</scope>
    <source>
        <strain evidence="5">CGMCC 1.12478</strain>
    </source>
</reference>
<accession>A0ABQ1KRE6</accession>
<feature type="transmembrane region" description="Helical" evidence="1">
    <location>
        <begin position="12"/>
        <end position="36"/>
    </location>
</feature>
<evidence type="ECO:0000259" key="3">
    <source>
        <dbReference type="PROSITE" id="PS50887"/>
    </source>
</evidence>
<feature type="domain" description="GGDEF" evidence="3">
    <location>
        <begin position="96"/>
        <end position="230"/>
    </location>
</feature>
<protein>
    <submittedName>
        <fullName evidence="4">Diguanylate cyclase</fullName>
    </submittedName>
</protein>
<dbReference type="EMBL" id="BMFC01000005">
    <property type="protein sequence ID" value="GGC06860.1"/>
    <property type="molecule type" value="Genomic_DNA"/>
</dbReference>
<organism evidence="4 5">
    <name type="scientific">Marivita lacus</name>
    <dbReference type="NCBI Taxonomy" id="1323742"/>
    <lineage>
        <taxon>Bacteria</taxon>
        <taxon>Pseudomonadati</taxon>
        <taxon>Pseudomonadota</taxon>
        <taxon>Alphaproteobacteria</taxon>
        <taxon>Rhodobacterales</taxon>
        <taxon>Roseobacteraceae</taxon>
        <taxon>Marivita</taxon>
    </lineage>
</organism>
<feature type="domain" description="EAL" evidence="2">
    <location>
        <begin position="239"/>
        <end position="494"/>
    </location>
</feature>
<keyword evidence="1" id="KW-1133">Transmembrane helix</keyword>
<dbReference type="Gene3D" id="3.20.20.450">
    <property type="entry name" value="EAL domain"/>
    <property type="match status" value="1"/>
</dbReference>
<feature type="transmembrane region" description="Helical" evidence="1">
    <location>
        <begin position="42"/>
        <end position="63"/>
    </location>
</feature>
<evidence type="ECO:0000259" key="2">
    <source>
        <dbReference type="PROSITE" id="PS50883"/>
    </source>
</evidence>
<dbReference type="InterPro" id="IPR050706">
    <property type="entry name" value="Cyclic-di-GMP_PDE-like"/>
</dbReference>
<dbReference type="InterPro" id="IPR029787">
    <property type="entry name" value="Nucleotide_cyclase"/>
</dbReference>
<keyword evidence="1" id="KW-0812">Transmembrane</keyword>
<gene>
    <name evidence="4" type="ORF">GCM10011363_24440</name>
</gene>
<dbReference type="Pfam" id="PF00563">
    <property type="entry name" value="EAL"/>
    <property type="match status" value="1"/>
</dbReference>
<dbReference type="Pfam" id="PF00990">
    <property type="entry name" value="GGDEF"/>
    <property type="match status" value="1"/>
</dbReference>
<dbReference type="SMART" id="SM00052">
    <property type="entry name" value="EAL"/>
    <property type="match status" value="1"/>
</dbReference>
<keyword evidence="1" id="KW-0472">Membrane</keyword>
<dbReference type="SUPFAM" id="SSF55073">
    <property type="entry name" value="Nucleotide cyclase"/>
    <property type="match status" value="1"/>
</dbReference>
<evidence type="ECO:0000256" key="1">
    <source>
        <dbReference type="SAM" id="Phobius"/>
    </source>
</evidence>
<dbReference type="InterPro" id="IPR000160">
    <property type="entry name" value="GGDEF_dom"/>
</dbReference>